<dbReference type="eggNOG" id="COG5495">
    <property type="taxonomic scope" value="Bacteria"/>
</dbReference>
<dbReference type="RefSeq" id="WP_009195272.1">
    <property type="nucleotide sequence ID" value="NZ_AODQ01000039.1"/>
</dbReference>
<accession>M7NWX9</accession>
<dbReference type="Pfam" id="PF10727">
    <property type="entry name" value="Rossmann-like"/>
    <property type="match status" value="1"/>
</dbReference>
<evidence type="ECO:0000259" key="2">
    <source>
        <dbReference type="Pfam" id="PF10728"/>
    </source>
</evidence>
<dbReference type="EMBL" id="AODQ01000039">
    <property type="protein sequence ID" value="EMR02969.1"/>
    <property type="molecule type" value="Genomic_DNA"/>
</dbReference>
<dbReference type="InterPro" id="IPR036291">
    <property type="entry name" value="NAD(P)-bd_dom_sf"/>
</dbReference>
<keyword evidence="4" id="KW-1185">Reference proteome</keyword>
<dbReference type="PANTHER" id="PTHR40459">
    <property type="entry name" value="CONSERVED HYPOTHETICAL ALANINE AND LEUCINE RICH PROTEIN"/>
    <property type="match status" value="1"/>
</dbReference>
<sequence>MENTFGISIIGAGRVGWHLAQGLSAAGHPINEIWSRRHSQAQELAERLPAARVVHTLDFSQSPSRLFLLTAADAALEELVRHLILPTGALLAHTSGSQPLDILKKTAGHTGVFYPLQTFSKEKPVDFTQITICLEAADYASMQLLDAAARALGAQPLPMSTQQRRQLHLAAVFASNFSNHLLRIAHELLQQSQLPAALLDPLIRETLEKALSLGPAAAQTGPALRGDAPVMEQHLRQLFGEPAWLELYRLLSADIQKWKKP</sequence>
<dbReference type="Pfam" id="PF10728">
    <property type="entry name" value="DUF2520"/>
    <property type="match status" value="1"/>
</dbReference>
<proteinExistence type="predicted"/>
<dbReference type="AlphaFoldDB" id="M7NWX9"/>
<comment type="caution">
    <text evidence="3">The sequence shown here is derived from an EMBL/GenBank/DDBJ whole genome shotgun (WGS) entry which is preliminary data.</text>
</comment>
<reference evidence="3 4" key="1">
    <citation type="journal article" date="2013" name="Genome Announc.">
        <title>Draft Genome Sequence of Cesiribacter andamanensis Strain AMV16T, Isolated from a Soil Sample from a Mud Volcano in the Andaman Islands, India.</title>
        <authorList>
            <person name="Shivaji S."/>
            <person name="Ara S."/>
            <person name="Begum Z."/>
            <person name="Srinivas T.N."/>
            <person name="Singh A."/>
            <person name="Kumar Pinnaka A."/>
        </authorList>
    </citation>
    <scope>NUCLEOTIDE SEQUENCE [LARGE SCALE GENOMIC DNA]</scope>
    <source>
        <strain evidence="3 4">AMV16</strain>
    </source>
</reference>
<dbReference type="InterPro" id="IPR018931">
    <property type="entry name" value="DUF2520"/>
</dbReference>
<dbReference type="InterPro" id="IPR008927">
    <property type="entry name" value="6-PGluconate_DH-like_C_sf"/>
</dbReference>
<feature type="domain" description="Putative oxidoreductase/dehydrogenase Rossmann-like" evidence="1">
    <location>
        <begin position="6"/>
        <end position="107"/>
    </location>
</feature>
<name>M7NWX9_9BACT</name>
<dbReference type="SUPFAM" id="SSF51735">
    <property type="entry name" value="NAD(P)-binding Rossmann-fold domains"/>
    <property type="match status" value="1"/>
</dbReference>
<feature type="domain" description="DUF2520" evidence="2">
    <location>
        <begin position="130"/>
        <end position="254"/>
    </location>
</feature>
<gene>
    <name evidence="3" type="ORF">ADICEAN_01876</name>
</gene>
<evidence type="ECO:0008006" key="5">
    <source>
        <dbReference type="Google" id="ProtNLM"/>
    </source>
</evidence>
<evidence type="ECO:0000313" key="3">
    <source>
        <dbReference type="EMBL" id="EMR02969.1"/>
    </source>
</evidence>
<dbReference type="STRING" id="1279009.ADICEAN_01876"/>
<dbReference type="InterPro" id="IPR019665">
    <property type="entry name" value="OxRdtase/DH_put_Rossmann_dom"/>
</dbReference>
<evidence type="ECO:0000259" key="1">
    <source>
        <dbReference type="Pfam" id="PF10727"/>
    </source>
</evidence>
<dbReference type="InterPro" id="IPR037108">
    <property type="entry name" value="TM1727-like_C_sf"/>
</dbReference>
<dbReference type="SUPFAM" id="SSF48179">
    <property type="entry name" value="6-phosphogluconate dehydrogenase C-terminal domain-like"/>
    <property type="match status" value="1"/>
</dbReference>
<dbReference type="Gene3D" id="3.40.50.720">
    <property type="entry name" value="NAD(P)-binding Rossmann-like Domain"/>
    <property type="match status" value="1"/>
</dbReference>
<dbReference type="Proteomes" id="UP000011910">
    <property type="component" value="Unassembled WGS sequence"/>
</dbReference>
<dbReference type="Gene3D" id="1.10.1040.20">
    <property type="entry name" value="ProC-like, C-terminal domain"/>
    <property type="match status" value="1"/>
</dbReference>
<dbReference type="PANTHER" id="PTHR40459:SF1">
    <property type="entry name" value="CONSERVED HYPOTHETICAL ALANINE AND LEUCINE RICH PROTEIN"/>
    <property type="match status" value="1"/>
</dbReference>
<organism evidence="3 4">
    <name type="scientific">Cesiribacter andamanensis AMV16</name>
    <dbReference type="NCBI Taxonomy" id="1279009"/>
    <lineage>
        <taxon>Bacteria</taxon>
        <taxon>Pseudomonadati</taxon>
        <taxon>Bacteroidota</taxon>
        <taxon>Cytophagia</taxon>
        <taxon>Cytophagales</taxon>
        <taxon>Cesiribacteraceae</taxon>
        <taxon>Cesiribacter</taxon>
    </lineage>
</organism>
<dbReference type="OrthoDB" id="9810755at2"/>
<protein>
    <recommendedName>
        <fullName evidence="5">DUF2520 domain-containing protein</fullName>
    </recommendedName>
</protein>
<evidence type="ECO:0000313" key="4">
    <source>
        <dbReference type="Proteomes" id="UP000011910"/>
    </source>
</evidence>
<dbReference type="PATRIC" id="fig|1279009.4.peg.1906"/>